<dbReference type="Proteomes" id="UP000000554">
    <property type="component" value="Plasmid pNRC200"/>
</dbReference>
<proteinExistence type="predicted"/>
<reference evidence="2" key="2">
    <citation type="journal article" date="2008" name="Genomics">
        <title>Evolution in the laboratory: the genome of Halobacterium salinarum strain R1 compared to that of strain NRC-1.</title>
        <authorList>
            <person name="Pfeiffer F."/>
            <person name="Schuster S.C."/>
            <person name="Broicher A."/>
            <person name="Falb M."/>
            <person name="Palm P."/>
            <person name="Rodewald K."/>
            <person name="Ruepp A."/>
            <person name="Soppa J."/>
            <person name="Tittor J."/>
            <person name="Oesterhelt D."/>
        </authorList>
    </citation>
    <scope>NUCLEOTIDE SEQUENCE</scope>
    <source>
        <strain evidence="2">NRC-1</strain>
        <plasmid evidence="2">pNRC200</plasmid>
    </source>
</reference>
<gene>
    <name evidence="1" type="ordered locus">VNG_6170H</name>
</gene>
<dbReference type="PATRIC" id="fig|64091.14.peg.2197"/>
<evidence type="ECO:0000313" key="3">
    <source>
        <dbReference type="Proteomes" id="UP000000554"/>
    </source>
</evidence>
<accession>Q9HHY4</accession>
<protein>
    <submittedName>
        <fullName evidence="2">Spurious ORF</fullName>
    </submittedName>
    <submittedName>
        <fullName evidence="1">Vng6170h</fullName>
    </submittedName>
</protein>
<geneLocation type="plasmid" evidence="1 3">
    <name>pNRC200</name>
</geneLocation>
<reference evidence="1 3" key="1">
    <citation type="journal article" date="2000" name="Proc. Natl. Acad. Sci. U.S.A.">
        <title>Genome sequence of Halobacterium species NRC-1.</title>
        <authorList>
            <person name="Ng W.V."/>
            <person name="Kennedy S.P."/>
            <person name="Mahairas G.G."/>
            <person name="Berquist B."/>
            <person name="Pan M."/>
            <person name="Shukla H.D."/>
            <person name="Lasky S.R."/>
            <person name="Baliga N.S."/>
            <person name="Thorsson V."/>
            <person name="Sbrogna J."/>
            <person name="Swartzell S."/>
            <person name="Weir D."/>
            <person name="Hall J."/>
            <person name="Dahl T.A."/>
            <person name="Welti R."/>
            <person name="Goo Y.A."/>
            <person name="Leithauser B."/>
            <person name="Keller K."/>
            <person name="Cruz R."/>
            <person name="Danson M.J."/>
            <person name="Hough D.W."/>
            <person name="Maddocks D.G."/>
            <person name="Jablonski P.E."/>
            <person name="Krebs M.P."/>
            <person name="Angevine C.M."/>
            <person name="Dale H."/>
            <person name="Isenbarger T.A."/>
            <person name="Peck R.F."/>
            <person name="Pohlschroder M."/>
            <person name="Spudich J.L."/>
            <person name="Jung K.W."/>
            <person name="Alam M."/>
            <person name="Freitas T."/>
            <person name="Hou S."/>
            <person name="Daniels C.J."/>
            <person name="Dennis P.P."/>
            <person name="Omer A.D."/>
            <person name="Ebhardt H."/>
            <person name="Lowe T.M."/>
            <person name="Liang P."/>
            <person name="Riley M."/>
            <person name="Hood L."/>
            <person name="DasSarma S."/>
        </authorList>
    </citation>
    <scope>NUCLEOTIDE SEQUENCE [LARGE SCALE GENOMIC DNA]</scope>
    <source>
        <strain evidence="3">ATCC 700922 / JCM 11081 / NRC-1</strain>
        <strain evidence="1">NRC-1</strain>
        <plasmid evidence="3">Plasmid pNRC200</plasmid>
    </source>
</reference>
<evidence type="ECO:0000313" key="2">
    <source>
        <dbReference type="EMBL" id="DAC79807.1"/>
    </source>
</evidence>
<dbReference type="KEGG" id="hal:VNG_6170H"/>
<dbReference type="EMBL" id="AE004438">
    <property type="protein sequence ID" value="AAG20839.1"/>
    <property type="molecule type" value="Genomic_DNA"/>
</dbReference>
<keyword evidence="3" id="KW-1185">Reference proteome</keyword>
<reference evidence="2" key="3">
    <citation type="journal article" date="2015" name="Life">
        <title>A manual curation strategy to improve genome annotation: application to a set of haloarchael genomes.</title>
        <authorList>
            <person name="Pfeiffer F."/>
            <person name="Oesterhelt D."/>
        </authorList>
    </citation>
    <scope>NUCLEOTIDE SEQUENCE</scope>
    <source>
        <strain evidence="2">NRC-1</strain>
        <plasmid evidence="2">pNRC200</plasmid>
    </source>
</reference>
<dbReference type="HOGENOM" id="CLU_1954615_0_0_2"/>
<dbReference type="AlphaFoldDB" id="Q9HHY4"/>
<dbReference type="EMBL" id="BK010831">
    <property type="protein sequence ID" value="DAC79807.1"/>
    <property type="molecule type" value="Genomic_DNA"/>
</dbReference>
<evidence type="ECO:0000313" key="1">
    <source>
        <dbReference type="EMBL" id="AAG20839.1"/>
    </source>
</evidence>
<reference evidence="2" key="4">
    <citation type="journal article" date="2019" name="Microbiol. Resour. Announc.">
        <title>The genome of the Halobacterium salinarum type strain is closely related to that of the laboratory strains NRC-1 and R1.</title>
        <authorList>
            <person name="Pfeiffer F."/>
            <person name="Marchfelder A."/>
            <person name="Habermann B.H."/>
            <person name="Dyall-Smith M."/>
        </authorList>
    </citation>
    <scope>NUCLEOTIDE SEQUENCE</scope>
    <source>
        <strain evidence="2">NRC-1</strain>
        <plasmid evidence="2">pNRC200</plasmid>
    </source>
</reference>
<name>Q9HHY4_HALSA</name>
<sequence length="128" mass="15139">MRIATAAWLSVNFITVLYRVHARLPPVIERPYRSIRVPGHEHCYATSLSQCFLDRFEHDLLESRLLFGCPNRGEIVCLGFLEDYLGRLWRFLKLRVHRHVWAQDVLCEFEEIIGVRSFFTSAIRIDYV</sequence>
<keyword evidence="1" id="KW-0614">Plasmid</keyword>
<organism evidence="1 3">
    <name type="scientific">Halobacterium salinarum (strain ATCC 700922 / JCM 11081 / NRC-1)</name>
    <name type="common">Halobacterium halobium</name>
    <dbReference type="NCBI Taxonomy" id="64091"/>
    <lineage>
        <taxon>Archaea</taxon>
        <taxon>Methanobacteriati</taxon>
        <taxon>Methanobacteriota</taxon>
        <taxon>Stenosarchaea group</taxon>
        <taxon>Halobacteria</taxon>
        <taxon>Halobacteriales</taxon>
        <taxon>Halobacteriaceae</taxon>
        <taxon>Halobacterium</taxon>
        <taxon>Halobacterium salinarum NRC-34001</taxon>
    </lineage>
</organism>